<proteinExistence type="predicted"/>
<reference evidence="2 3" key="1">
    <citation type="submission" date="2019-04" db="EMBL/GenBank/DDBJ databases">
        <title>Chromosome genome assembly for Takifugu flavidus.</title>
        <authorList>
            <person name="Xiao S."/>
        </authorList>
    </citation>
    <scope>NUCLEOTIDE SEQUENCE [LARGE SCALE GENOMIC DNA]</scope>
    <source>
        <strain evidence="2">HTHZ2018</strain>
        <tissue evidence="2">Muscle</tissue>
    </source>
</reference>
<feature type="compositionally biased region" description="Basic residues" evidence="1">
    <location>
        <begin position="65"/>
        <end position="78"/>
    </location>
</feature>
<name>A0A5C6PDA7_9TELE</name>
<dbReference type="EMBL" id="RHFK02000004">
    <property type="protein sequence ID" value="TWW76721.1"/>
    <property type="molecule type" value="Genomic_DNA"/>
</dbReference>
<dbReference type="Proteomes" id="UP000324091">
    <property type="component" value="Chromosome 12"/>
</dbReference>
<organism evidence="2 3">
    <name type="scientific">Takifugu flavidus</name>
    <name type="common">sansaifugu</name>
    <dbReference type="NCBI Taxonomy" id="433684"/>
    <lineage>
        <taxon>Eukaryota</taxon>
        <taxon>Metazoa</taxon>
        <taxon>Chordata</taxon>
        <taxon>Craniata</taxon>
        <taxon>Vertebrata</taxon>
        <taxon>Euteleostomi</taxon>
        <taxon>Actinopterygii</taxon>
        <taxon>Neopterygii</taxon>
        <taxon>Teleostei</taxon>
        <taxon>Neoteleostei</taxon>
        <taxon>Acanthomorphata</taxon>
        <taxon>Eupercaria</taxon>
        <taxon>Tetraodontiformes</taxon>
        <taxon>Tetradontoidea</taxon>
        <taxon>Tetraodontidae</taxon>
        <taxon>Takifugu</taxon>
    </lineage>
</organism>
<evidence type="ECO:0000313" key="3">
    <source>
        <dbReference type="Proteomes" id="UP000324091"/>
    </source>
</evidence>
<feature type="region of interest" description="Disordered" evidence="1">
    <location>
        <begin position="61"/>
        <end position="93"/>
    </location>
</feature>
<gene>
    <name evidence="2" type="ORF">D4764_12G0001110</name>
</gene>
<dbReference type="AlphaFoldDB" id="A0A5C6PDA7"/>
<keyword evidence="3" id="KW-1185">Reference proteome</keyword>
<accession>A0A5C6PDA7</accession>
<evidence type="ECO:0000313" key="2">
    <source>
        <dbReference type="EMBL" id="TWW76721.1"/>
    </source>
</evidence>
<protein>
    <submittedName>
        <fullName evidence="2">Uncharacterized protein</fullName>
    </submittedName>
</protein>
<comment type="caution">
    <text evidence="2">The sequence shown here is derived from an EMBL/GenBank/DDBJ whole genome shotgun (WGS) entry which is preliminary data.</text>
</comment>
<sequence>MHTCALILFNRPVNKVKTCPGSAPFEALPRGPVVRGSSSVITPVGHQRSAELKEPRMDARFGAFPHRRPHVHTARRPRSPLPRPAAPLQAAAD</sequence>
<evidence type="ECO:0000256" key="1">
    <source>
        <dbReference type="SAM" id="MobiDB-lite"/>
    </source>
</evidence>